<accession>C0GIV7</accession>
<dbReference type="InterPro" id="IPR004038">
    <property type="entry name" value="Ribosomal_eL8/eL30/eS12/Gad45"/>
</dbReference>
<dbReference type="eggNOG" id="COG1358">
    <property type="taxonomic scope" value="Bacteria"/>
</dbReference>
<proteinExistence type="predicted"/>
<dbReference type="EMBL" id="ACJM01000013">
    <property type="protein sequence ID" value="EEG76771.1"/>
    <property type="molecule type" value="Genomic_DNA"/>
</dbReference>
<sequence>MSEKALSLLGMARRAGKLSMQEEANLSAIRSGRAKLLILAEDAGAATAKKYIDKCTYYRVPYVRVEDKTELGMALGTSPRSAVAVLDDGFANRLKELFLS</sequence>
<feature type="domain" description="Ribosomal protein eL8/eL30/eS12/Gadd45" evidence="1">
    <location>
        <begin position="5"/>
        <end position="93"/>
    </location>
</feature>
<reference evidence="2 3" key="1">
    <citation type="submission" date="2009-02" db="EMBL/GenBank/DDBJ databases">
        <title>Sequencing of the draft genome and assembly of Dethiobacter alkaliphilus AHT 1.</title>
        <authorList>
            <consortium name="US DOE Joint Genome Institute (JGI-PGF)"/>
            <person name="Lucas S."/>
            <person name="Copeland A."/>
            <person name="Lapidus A."/>
            <person name="Glavina del Rio T."/>
            <person name="Dalin E."/>
            <person name="Tice H."/>
            <person name="Bruce D."/>
            <person name="Goodwin L."/>
            <person name="Pitluck S."/>
            <person name="Larimer F."/>
            <person name="Land M.L."/>
            <person name="Hauser L."/>
            <person name="Muyzer G."/>
        </authorList>
    </citation>
    <scope>NUCLEOTIDE SEQUENCE [LARGE SCALE GENOMIC DNA]</scope>
    <source>
        <strain evidence="2 3">AHT 1</strain>
    </source>
</reference>
<dbReference type="Gene3D" id="3.30.1330.30">
    <property type="match status" value="1"/>
</dbReference>
<comment type="caution">
    <text evidence="2">The sequence shown here is derived from an EMBL/GenBank/DDBJ whole genome shotgun (WGS) entry which is preliminary data.</text>
</comment>
<dbReference type="OrthoDB" id="9794863at2"/>
<dbReference type="GO" id="GO:0005840">
    <property type="term" value="C:ribosome"/>
    <property type="evidence" value="ECO:0007669"/>
    <property type="project" value="UniProtKB-KW"/>
</dbReference>
<dbReference type="RefSeq" id="WP_008517773.1">
    <property type="nucleotide sequence ID" value="NZ_ACJM01000013.1"/>
</dbReference>
<dbReference type="STRING" id="555088.DealDRAFT_2416"/>
<keyword evidence="2" id="KW-0689">Ribosomal protein</keyword>
<keyword evidence="3" id="KW-1185">Reference proteome</keyword>
<dbReference type="InterPro" id="IPR029064">
    <property type="entry name" value="Ribosomal_eL30-like_sf"/>
</dbReference>
<organism evidence="2 3">
    <name type="scientific">Dethiobacter alkaliphilus AHT 1</name>
    <dbReference type="NCBI Taxonomy" id="555088"/>
    <lineage>
        <taxon>Bacteria</taxon>
        <taxon>Bacillati</taxon>
        <taxon>Bacillota</taxon>
        <taxon>Dethiobacteria</taxon>
        <taxon>Dethiobacterales</taxon>
        <taxon>Dethiobacteraceae</taxon>
        <taxon>Dethiobacter</taxon>
    </lineage>
</organism>
<keyword evidence="2" id="KW-0687">Ribonucleoprotein</keyword>
<dbReference type="Proteomes" id="UP000006443">
    <property type="component" value="Unassembled WGS sequence"/>
</dbReference>
<dbReference type="AlphaFoldDB" id="C0GIV7"/>
<protein>
    <submittedName>
        <fullName evidence="2">Ribosomal protein L7Ae/L30e/S12e/Gadd45</fullName>
    </submittedName>
</protein>
<dbReference type="SUPFAM" id="SSF55315">
    <property type="entry name" value="L30e-like"/>
    <property type="match status" value="1"/>
</dbReference>
<name>C0GIV7_DETAL</name>
<gene>
    <name evidence="2" type="ORF">DealDRAFT_2416</name>
</gene>
<evidence type="ECO:0000259" key="1">
    <source>
        <dbReference type="Pfam" id="PF01248"/>
    </source>
</evidence>
<dbReference type="Pfam" id="PF01248">
    <property type="entry name" value="Ribosomal_L7Ae"/>
    <property type="match status" value="1"/>
</dbReference>
<evidence type="ECO:0000313" key="3">
    <source>
        <dbReference type="Proteomes" id="UP000006443"/>
    </source>
</evidence>
<evidence type="ECO:0000313" key="2">
    <source>
        <dbReference type="EMBL" id="EEG76771.1"/>
    </source>
</evidence>